<feature type="domain" description="Transposase IS200-like" evidence="1">
    <location>
        <begin position="13"/>
        <end position="127"/>
    </location>
</feature>
<dbReference type="SMART" id="SM01321">
    <property type="entry name" value="Y1_Tnp"/>
    <property type="match status" value="1"/>
</dbReference>
<dbReference type="Gene3D" id="3.30.70.1290">
    <property type="entry name" value="Transposase IS200-like"/>
    <property type="match status" value="1"/>
</dbReference>
<keyword evidence="3" id="KW-1185">Reference proteome</keyword>
<protein>
    <submittedName>
        <fullName evidence="2">Transposase</fullName>
    </submittedName>
</protein>
<dbReference type="RefSeq" id="WP_180879635.1">
    <property type="nucleotide sequence ID" value="NZ_CP082270.1"/>
</dbReference>
<dbReference type="InterPro" id="IPR036515">
    <property type="entry name" value="Transposase_17_sf"/>
</dbReference>
<dbReference type="PANTHER" id="PTHR36966">
    <property type="entry name" value="REP-ASSOCIATED TYROSINE TRANSPOSASE"/>
    <property type="match status" value="1"/>
</dbReference>
<evidence type="ECO:0000259" key="1">
    <source>
        <dbReference type="SMART" id="SM01321"/>
    </source>
</evidence>
<dbReference type="SUPFAM" id="SSF143422">
    <property type="entry name" value="Transposase IS200-like"/>
    <property type="match status" value="1"/>
</dbReference>
<dbReference type="InterPro" id="IPR002686">
    <property type="entry name" value="Transposase_17"/>
</dbReference>
<evidence type="ECO:0000313" key="3">
    <source>
        <dbReference type="Proteomes" id="UP001216828"/>
    </source>
</evidence>
<dbReference type="Proteomes" id="UP001216828">
    <property type="component" value="Chromosome"/>
</dbReference>
<name>A0ABY7Y3V2_9GAMM</name>
<dbReference type="EMBL" id="CP082270">
    <property type="protein sequence ID" value="WDM64648.1"/>
    <property type="molecule type" value="Genomic_DNA"/>
</dbReference>
<organism evidence="2 3">
    <name type="scientific">Stenotrophomonas forensis</name>
    <dbReference type="NCBI Taxonomy" id="2871169"/>
    <lineage>
        <taxon>Bacteria</taxon>
        <taxon>Pseudomonadati</taxon>
        <taxon>Pseudomonadota</taxon>
        <taxon>Gammaproteobacteria</taxon>
        <taxon>Lysobacterales</taxon>
        <taxon>Lysobacteraceae</taxon>
        <taxon>Stenotrophomonas</taxon>
        <taxon>Stenotrophomonas maltophilia group</taxon>
    </lineage>
</organism>
<dbReference type="Pfam" id="PF01797">
    <property type="entry name" value="Y1_Tnp"/>
    <property type="match status" value="1"/>
</dbReference>
<gene>
    <name evidence="2" type="ORF">K5L94_05000</name>
</gene>
<dbReference type="InterPro" id="IPR052715">
    <property type="entry name" value="RAYT_transposase"/>
</dbReference>
<dbReference type="PANTHER" id="PTHR36966:SF1">
    <property type="entry name" value="REP-ASSOCIATED TYROSINE TRANSPOSASE"/>
    <property type="match status" value="1"/>
</dbReference>
<proteinExistence type="predicted"/>
<evidence type="ECO:0000313" key="2">
    <source>
        <dbReference type="EMBL" id="WDM64648.1"/>
    </source>
</evidence>
<sequence length="169" mass="19427">MQNTRLLIGRRSSVGLSYILTTVVTDRAPLFANDGAAVLAVREFQRLDQEGFTRSIAYVVMPDHIHWLVELRAGTLETVMKRFKSRTAQQANRLLGRVGRFWQACYHDHAIRSDESLYRHALYLMGNPIRAGLTTQLGQYPHAWCEWELGDTCDCVDERANQGWHLPRQ</sequence>
<reference evidence="2 3" key="1">
    <citation type="submission" date="2021-08" db="EMBL/GenBank/DDBJ databases">
        <title>Stenotrophomonas forensis sp. nov., isolated from contaminated viral transport media.</title>
        <authorList>
            <person name="Nguyen S.V."/>
            <person name="Edwards D."/>
            <person name="Scott S."/>
            <person name="Doss J."/>
            <person name="Merid S."/>
            <person name="Zelaya E."/>
            <person name="Maza C."/>
            <person name="Mann M."/>
            <person name="Hamilton B."/>
            <person name="Blackwell R."/>
            <person name="Tran A."/>
            <person name="Hauser J."/>
        </authorList>
    </citation>
    <scope>NUCLEOTIDE SEQUENCE [LARGE SCALE GENOMIC DNA]</scope>
    <source>
        <strain evidence="2 3">DFS-20110405</strain>
    </source>
</reference>
<dbReference type="NCBIfam" id="NF047646">
    <property type="entry name" value="REP_Tyr_transpos"/>
    <property type="match status" value="1"/>
</dbReference>
<accession>A0ABY7Y3V2</accession>